<dbReference type="InterPro" id="IPR000215">
    <property type="entry name" value="Serpin_fam"/>
</dbReference>
<dbReference type="FunFam" id="2.10.310.10:FF:000001">
    <property type="entry name" value="Serpin family A member 1"/>
    <property type="match status" value="1"/>
</dbReference>
<sequence length="414" mass="46063">MKAIQIFCLMTVLTLLGCNITDEVIPGTTDPGTGDVEPELVTYPLGSFGWEVVQQTLQRANETSNTVISPLSIAAALYMTYNGADGETRSAMNETLKLNGISVDSLNAAYRQLAELLENTREGVRLSSANAVFWDENRVDPAESFLAKLTAFYEAETFAEDFRNNPDAVLNKINAWVNEETEGRIEKILEELNPEEVMFLINALYFIGDWDKPFDPDQTSDRPFTTSDGREIMVPTMYQDSQFKYYDGTDFKGVSCTFADTSLAMWFVLPPADQDIDQFIASLAYDDLVDRFNTQAITGRLDLQLPKFKINYKIQLNDVLKAMGMEIAFDPMEADFSNLGTATGNLYISRVEHKTFLKIDEKGAEGAAVTSVGIAATSLPPSIKFNRPFLTVLLHKATKTPIFVGKIEDPTSEQ</sequence>
<accession>A0A2D0N2M0</accession>
<proteinExistence type="inferred from homology"/>
<dbReference type="Gene3D" id="2.10.310.10">
    <property type="entry name" value="Serpins superfamily"/>
    <property type="match status" value="1"/>
</dbReference>
<dbReference type="PANTHER" id="PTHR11461:SF211">
    <property type="entry name" value="GH10112P-RELATED"/>
    <property type="match status" value="1"/>
</dbReference>
<comment type="caution">
    <text evidence="3">The sequence shown here is derived from an EMBL/GenBank/DDBJ whole genome shotgun (WGS) entry which is preliminary data.</text>
</comment>
<dbReference type="PANTHER" id="PTHR11461">
    <property type="entry name" value="SERINE PROTEASE INHIBITOR, SERPIN"/>
    <property type="match status" value="1"/>
</dbReference>
<dbReference type="PROSITE" id="PS51257">
    <property type="entry name" value="PROKAR_LIPOPROTEIN"/>
    <property type="match status" value="1"/>
</dbReference>
<name>A0A2D0N2M0_FLAN2</name>
<feature type="domain" description="Serpin" evidence="2">
    <location>
        <begin position="50"/>
        <end position="410"/>
    </location>
</feature>
<dbReference type="Proteomes" id="UP000223913">
    <property type="component" value="Unassembled WGS sequence"/>
</dbReference>
<dbReference type="Gene3D" id="3.30.497.10">
    <property type="entry name" value="Antithrombin, subunit I, domain 2"/>
    <property type="match status" value="1"/>
</dbReference>
<dbReference type="OrthoDB" id="9764871at2"/>
<reference evidence="3 4" key="1">
    <citation type="submission" date="2017-10" db="EMBL/GenBank/DDBJ databases">
        <title>The draft genome sequence of Lewinella nigricans NBRC 102662.</title>
        <authorList>
            <person name="Wang K."/>
        </authorList>
    </citation>
    <scope>NUCLEOTIDE SEQUENCE [LARGE SCALE GENOMIC DNA]</scope>
    <source>
        <strain evidence="3 4">NBRC 102662</strain>
    </source>
</reference>
<dbReference type="InterPro" id="IPR042178">
    <property type="entry name" value="Serpin_sf_1"/>
</dbReference>
<protein>
    <recommendedName>
        <fullName evidence="2">Serpin domain-containing protein</fullName>
    </recommendedName>
</protein>
<dbReference type="CDD" id="cd19588">
    <property type="entry name" value="serpin_miropin-like"/>
    <property type="match status" value="1"/>
</dbReference>
<keyword evidence="4" id="KW-1185">Reference proteome</keyword>
<evidence type="ECO:0000313" key="4">
    <source>
        <dbReference type="Proteomes" id="UP000223913"/>
    </source>
</evidence>
<dbReference type="GO" id="GO:0004867">
    <property type="term" value="F:serine-type endopeptidase inhibitor activity"/>
    <property type="evidence" value="ECO:0007669"/>
    <property type="project" value="InterPro"/>
</dbReference>
<evidence type="ECO:0000256" key="1">
    <source>
        <dbReference type="RuleBase" id="RU000411"/>
    </source>
</evidence>
<dbReference type="InterPro" id="IPR023796">
    <property type="entry name" value="Serpin_dom"/>
</dbReference>
<dbReference type="EMBL" id="PDUD01000037">
    <property type="protein sequence ID" value="PHN02697.1"/>
    <property type="molecule type" value="Genomic_DNA"/>
</dbReference>
<comment type="similarity">
    <text evidence="1">Belongs to the serpin family.</text>
</comment>
<organism evidence="3 4">
    <name type="scientific">Flavilitoribacter nigricans (strain ATCC 23147 / DSM 23189 / NBRC 102662 / NCIMB 1420 / SS-2)</name>
    <name type="common">Lewinella nigricans</name>
    <dbReference type="NCBI Taxonomy" id="1122177"/>
    <lineage>
        <taxon>Bacteria</taxon>
        <taxon>Pseudomonadati</taxon>
        <taxon>Bacteroidota</taxon>
        <taxon>Saprospiria</taxon>
        <taxon>Saprospirales</taxon>
        <taxon>Lewinellaceae</taxon>
        <taxon>Flavilitoribacter</taxon>
    </lineage>
</organism>
<gene>
    <name evidence="3" type="ORF">CRP01_30405</name>
</gene>
<dbReference type="SMART" id="SM00093">
    <property type="entry name" value="SERPIN"/>
    <property type="match status" value="1"/>
</dbReference>
<dbReference type="Gene3D" id="2.30.39.10">
    <property type="entry name" value="Alpha-1-antitrypsin, domain 1"/>
    <property type="match status" value="1"/>
</dbReference>
<evidence type="ECO:0000313" key="3">
    <source>
        <dbReference type="EMBL" id="PHN02697.1"/>
    </source>
</evidence>
<dbReference type="InterPro" id="IPR036186">
    <property type="entry name" value="Serpin_sf"/>
</dbReference>
<dbReference type="GO" id="GO:0005615">
    <property type="term" value="C:extracellular space"/>
    <property type="evidence" value="ECO:0007669"/>
    <property type="project" value="InterPro"/>
</dbReference>
<dbReference type="SUPFAM" id="SSF56574">
    <property type="entry name" value="Serpins"/>
    <property type="match status" value="1"/>
</dbReference>
<dbReference type="InterPro" id="IPR042185">
    <property type="entry name" value="Serpin_sf_2"/>
</dbReference>
<dbReference type="AlphaFoldDB" id="A0A2D0N2M0"/>
<evidence type="ECO:0000259" key="2">
    <source>
        <dbReference type="SMART" id="SM00093"/>
    </source>
</evidence>
<dbReference type="Pfam" id="PF00079">
    <property type="entry name" value="Serpin"/>
    <property type="match status" value="1"/>
</dbReference>